<dbReference type="OrthoDB" id="778083at2759"/>
<evidence type="ECO:0000259" key="3">
    <source>
        <dbReference type="Pfam" id="PF03195"/>
    </source>
</evidence>
<feature type="compositionally biased region" description="Pro residues" evidence="2">
    <location>
        <begin position="284"/>
        <end position="301"/>
    </location>
</feature>
<sequence>MGKGVSDPFNHIQVVLKQQEGERFDEVGKKIKGEKDMLLQTEGGRRYIQLGPPGTLNSITPCAACKLLRRSNISKMLMEVLESHRADAVNSLIYEANVRLGDPAYGCMGAISALQLLTELEEGNICDIILRFVNRINFVSLEPFHCLIIGIMDWGRIEKLGFENWGFLNLGFANGSSRVSGAPVNGGSVVVSRKWRPQGGGRRWWQLTGLAAIEGWLPRLRAQINAVRAEILKYKFSQANHHHHHHHHVAIDMNNTTTTTIIPGSCPHHLTFLTSGTVLIAMPPPEPLNAVEPPTPPPPQAPHSLVSSSMCTQPSGSDFSYTSNENISYFG</sequence>
<protein>
    <recommendedName>
        <fullName evidence="3">LOB domain-containing protein</fullName>
    </recommendedName>
</protein>
<evidence type="ECO:0000256" key="1">
    <source>
        <dbReference type="ARBA" id="ARBA00005474"/>
    </source>
</evidence>
<dbReference type="AlphaFoldDB" id="A0A9Q1JLB2"/>
<name>A0A9Q1JLB2_9CARY</name>
<comment type="caution">
    <text evidence="4">The sequence shown here is derived from an EMBL/GenBank/DDBJ whole genome shotgun (WGS) entry which is preliminary data.</text>
</comment>
<organism evidence="4 5">
    <name type="scientific">Carnegiea gigantea</name>
    <dbReference type="NCBI Taxonomy" id="171969"/>
    <lineage>
        <taxon>Eukaryota</taxon>
        <taxon>Viridiplantae</taxon>
        <taxon>Streptophyta</taxon>
        <taxon>Embryophyta</taxon>
        <taxon>Tracheophyta</taxon>
        <taxon>Spermatophyta</taxon>
        <taxon>Magnoliopsida</taxon>
        <taxon>eudicotyledons</taxon>
        <taxon>Gunneridae</taxon>
        <taxon>Pentapetalae</taxon>
        <taxon>Caryophyllales</taxon>
        <taxon>Cactineae</taxon>
        <taxon>Cactaceae</taxon>
        <taxon>Cactoideae</taxon>
        <taxon>Echinocereeae</taxon>
        <taxon>Carnegiea</taxon>
    </lineage>
</organism>
<evidence type="ECO:0000256" key="2">
    <source>
        <dbReference type="SAM" id="MobiDB-lite"/>
    </source>
</evidence>
<dbReference type="InterPro" id="IPR004883">
    <property type="entry name" value="LOB"/>
</dbReference>
<reference evidence="4" key="1">
    <citation type="submission" date="2022-04" db="EMBL/GenBank/DDBJ databases">
        <title>Carnegiea gigantea Genome sequencing and assembly v2.</title>
        <authorList>
            <person name="Copetti D."/>
            <person name="Sanderson M.J."/>
            <person name="Burquez A."/>
            <person name="Wojciechowski M.F."/>
        </authorList>
    </citation>
    <scope>NUCLEOTIDE SEQUENCE</scope>
    <source>
        <strain evidence="4">SGP5-SGP5p</strain>
        <tissue evidence="4">Aerial part</tissue>
    </source>
</reference>
<dbReference type="EMBL" id="JAKOGI010001647">
    <property type="protein sequence ID" value="KAJ8424581.1"/>
    <property type="molecule type" value="Genomic_DNA"/>
</dbReference>
<proteinExistence type="inferred from homology"/>
<keyword evidence="5" id="KW-1185">Reference proteome</keyword>
<feature type="region of interest" description="Disordered" evidence="2">
    <location>
        <begin position="284"/>
        <end position="319"/>
    </location>
</feature>
<gene>
    <name evidence="4" type="ORF">Cgig2_002593</name>
</gene>
<feature type="domain" description="LOB" evidence="3">
    <location>
        <begin position="70"/>
        <end position="116"/>
    </location>
</feature>
<comment type="similarity">
    <text evidence="1">Belongs to the LOB domain-containing protein family.</text>
</comment>
<feature type="compositionally biased region" description="Polar residues" evidence="2">
    <location>
        <begin position="305"/>
        <end position="319"/>
    </location>
</feature>
<accession>A0A9Q1JLB2</accession>
<evidence type="ECO:0000313" key="5">
    <source>
        <dbReference type="Proteomes" id="UP001153076"/>
    </source>
</evidence>
<dbReference type="PANTHER" id="PTHR31301">
    <property type="entry name" value="LOB DOMAIN-CONTAINING PROTEIN 4-RELATED"/>
    <property type="match status" value="1"/>
</dbReference>
<evidence type="ECO:0000313" key="4">
    <source>
        <dbReference type="EMBL" id="KAJ8424581.1"/>
    </source>
</evidence>
<dbReference type="Pfam" id="PF03195">
    <property type="entry name" value="LOB"/>
    <property type="match status" value="1"/>
</dbReference>
<dbReference type="Proteomes" id="UP001153076">
    <property type="component" value="Unassembled WGS sequence"/>
</dbReference>
<dbReference type="PANTHER" id="PTHR31301:SF87">
    <property type="entry name" value="LOB DOMAIN-CONTAINING PROTEIN 15"/>
    <property type="match status" value="1"/>
</dbReference>